<sequence>MKLFWVDLRPWRKDLATTALESGADALFVENAERVRELGRVTTVAENGDLVPGKDVFEIEIVDKETEEEALRLSREGLVIVRTGDWTVIPLENLVAQSDRIVAAVGSAEEAKVALTVLERGAAGILLATDDPAEIRRVAKTVAGAGEEVPLVPFEVTRIVPVGMGDRVCVDTCSILADGEGMLVGNTSSAFLMVHPETLENPYVAPRPFRVNAGAVHAYILLPGGKTAYLADLAVGDRVLVAEHTGPTHDAVVGRVKIERRPLLLVEAKAGDATVSLVLQNAETIRLVREDGTAVSVAALAVGDRVLGSVAEGGRHFGVAVKETILEK</sequence>
<dbReference type="EMBL" id="JXOJ01000006">
    <property type="protein sequence ID" value="KLK87458.1"/>
    <property type="molecule type" value="Genomic_DNA"/>
</dbReference>
<name>A0A0H1QWZ0_9EURY</name>
<dbReference type="NCBIfam" id="NF002627">
    <property type="entry name" value="PRK02290.1-5"/>
    <property type="match status" value="1"/>
</dbReference>
<dbReference type="Pfam" id="PF01959">
    <property type="entry name" value="DHQS"/>
    <property type="match status" value="1"/>
</dbReference>
<dbReference type="Pfam" id="PF26558">
    <property type="entry name" value="DHQS_2nd"/>
    <property type="match status" value="1"/>
</dbReference>
<dbReference type="STRING" id="1550566.SZ63_10310"/>
<reference evidence="8 9" key="1">
    <citation type="journal article" date="2015" name="Int. J. Syst. Evol. Microbiol.">
        <title>Methanoculleus sediminis sp. nov., a methanogen from sediments near a submarine mud volcano.</title>
        <authorList>
            <person name="Chen S.C."/>
            <person name="Chen M.F."/>
            <person name="Lai M.C."/>
            <person name="Weng C.Y."/>
            <person name="Wu S.Y."/>
            <person name="Lin S."/>
            <person name="Yang T.F."/>
            <person name="Chen P.C."/>
        </authorList>
    </citation>
    <scope>NUCLEOTIDE SEQUENCE [LARGE SCALE GENOMIC DNA]</scope>
    <source>
        <strain evidence="8 9">S3Fa</strain>
    </source>
</reference>
<accession>A0A0H1QWZ0</accession>
<dbReference type="GO" id="GO:0051287">
    <property type="term" value="F:NAD binding"/>
    <property type="evidence" value="ECO:0007669"/>
    <property type="project" value="UniProtKB-UniRule"/>
</dbReference>
<dbReference type="GO" id="GO:0102042">
    <property type="term" value="F:dehydroquinate synthase activity"/>
    <property type="evidence" value="ECO:0007669"/>
    <property type="project" value="UniProtKB-EC"/>
</dbReference>
<dbReference type="EC" id="1.4.1.24" evidence="5"/>
<evidence type="ECO:0000259" key="7">
    <source>
        <dbReference type="Pfam" id="PF26558"/>
    </source>
</evidence>
<dbReference type="PANTHER" id="PTHR33563:SF1">
    <property type="entry name" value="3-DEHYDROQUINATE SYNTHASE"/>
    <property type="match status" value="1"/>
</dbReference>
<keyword evidence="4 5" id="KW-0057">Aromatic amino acid biosynthesis</keyword>
<keyword evidence="1 5" id="KW-0028">Amino-acid biosynthesis</keyword>
<evidence type="ECO:0000313" key="8">
    <source>
        <dbReference type="EMBL" id="KLK87458.1"/>
    </source>
</evidence>
<dbReference type="PIRSF" id="PIRSF006655">
    <property type="entry name" value="DHQ_synth"/>
    <property type="match status" value="1"/>
</dbReference>
<evidence type="ECO:0000313" key="9">
    <source>
        <dbReference type="Proteomes" id="UP000035301"/>
    </source>
</evidence>
<evidence type="ECO:0000256" key="2">
    <source>
        <dbReference type="ARBA" id="ARBA00023002"/>
    </source>
</evidence>
<comment type="similarity">
    <text evidence="5">Belongs to the archaeal-type DHQ synthase family.</text>
</comment>
<comment type="function">
    <text evidence="5">Catalyzes the oxidative deamination and cyclization of 2-amino-3,7-dideoxy-D-threo-hept-6-ulosonic acid (ADH) to yield 3-dehydroquinate (DHQ), which is fed into the canonical shikimic pathway of aromatic amino acid biosynthesis.</text>
</comment>
<keyword evidence="9" id="KW-1185">Reference proteome</keyword>
<feature type="domain" description="3-dehydroquinate synthase N-terminal" evidence="6">
    <location>
        <begin position="1"/>
        <end position="141"/>
    </location>
</feature>
<keyword evidence="3 5" id="KW-0520">NAD</keyword>
<dbReference type="GO" id="GO:0008652">
    <property type="term" value="P:amino acid biosynthetic process"/>
    <property type="evidence" value="ECO:0007669"/>
    <property type="project" value="UniProtKB-KW"/>
</dbReference>
<feature type="domain" description="3-dehydroquinate synthase C-terminal" evidence="7">
    <location>
        <begin position="154"/>
        <end position="328"/>
    </location>
</feature>
<organism evidence="8 9">
    <name type="scientific">Methanoculleus sediminis</name>
    <dbReference type="NCBI Taxonomy" id="1550566"/>
    <lineage>
        <taxon>Archaea</taxon>
        <taxon>Methanobacteriati</taxon>
        <taxon>Methanobacteriota</taxon>
        <taxon>Stenosarchaea group</taxon>
        <taxon>Methanomicrobia</taxon>
        <taxon>Methanomicrobiales</taxon>
        <taxon>Methanomicrobiaceae</taxon>
        <taxon>Methanoculleus</taxon>
    </lineage>
</organism>
<comment type="catalytic activity">
    <reaction evidence="5">
        <text>2-amino-2,3,7-trideoxy-D-lyxo-hept-6-ulosonate + NAD(+) + H2O = 3-dehydroquinate + NH4(+) + NADH + H(+)</text>
        <dbReference type="Rhea" id="RHEA:25956"/>
        <dbReference type="ChEBI" id="CHEBI:15377"/>
        <dbReference type="ChEBI" id="CHEBI:15378"/>
        <dbReference type="ChEBI" id="CHEBI:28938"/>
        <dbReference type="ChEBI" id="CHEBI:32364"/>
        <dbReference type="ChEBI" id="CHEBI:57540"/>
        <dbReference type="ChEBI" id="CHEBI:57945"/>
        <dbReference type="ChEBI" id="CHEBI:58859"/>
        <dbReference type="EC" id="1.4.1.24"/>
    </reaction>
</comment>
<evidence type="ECO:0000256" key="4">
    <source>
        <dbReference type="ARBA" id="ARBA00023141"/>
    </source>
</evidence>
<protein>
    <recommendedName>
        <fullName evidence="5">3-dehydroquinate synthase</fullName>
        <shortName evidence="5">DHQ synthase</shortName>
        <ecNumber evidence="5">1.4.1.24</ecNumber>
    </recommendedName>
    <alternativeName>
        <fullName evidence="5">3-dehydroquinate synthase II</fullName>
    </alternativeName>
</protein>
<dbReference type="HAMAP" id="MF_01244">
    <property type="entry name" value="Arch_DHQ_synthase"/>
    <property type="match status" value="1"/>
</dbReference>
<dbReference type="Proteomes" id="UP000035301">
    <property type="component" value="Unassembled WGS sequence"/>
</dbReference>
<keyword evidence="2 5" id="KW-0560">Oxidoreductase</keyword>
<evidence type="ECO:0000259" key="6">
    <source>
        <dbReference type="Pfam" id="PF01959"/>
    </source>
</evidence>
<dbReference type="PATRIC" id="fig|1550566.3.peg.2248"/>
<evidence type="ECO:0000256" key="1">
    <source>
        <dbReference type="ARBA" id="ARBA00022605"/>
    </source>
</evidence>
<dbReference type="PANTHER" id="PTHR33563">
    <property type="match status" value="1"/>
</dbReference>
<comment type="caution">
    <text evidence="8">The sequence shown here is derived from an EMBL/GenBank/DDBJ whole genome shotgun (WGS) entry which is preliminary data.</text>
</comment>
<dbReference type="InterPro" id="IPR002812">
    <property type="entry name" value="DHQS"/>
</dbReference>
<dbReference type="GO" id="GO:0009073">
    <property type="term" value="P:aromatic amino acid family biosynthetic process"/>
    <property type="evidence" value="ECO:0007669"/>
    <property type="project" value="UniProtKB-UniRule"/>
</dbReference>
<evidence type="ECO:0000256" key="3">
    <source>
        <dbReference type="ARBA" id="ARBA00023027"/>
    </source>
</evidence>
<dbReference type="AlphaFoldDB" id="A0A0H1QWZ0"/>
<dbReference type="RefSeq" id="WP_048185076.1">
    <property type="nucleotide sequence ID" value="NZ_JXOJ01000006.1"/>
</dbReference>
<dbReference type="OrthoDB" id="10265at2157"/>
<dbReference type="InterPro" id="IPR030960">
    <property type="entry name" value="DHQS/DOIS_N"/>
</dbReference>
<gene>
    <name evidence="5" type="primary">aroB'</name>
    <name evidence="8" type="ORF">SZ63_10310</name>
</gene>
<dbReference type="InterPro" id="IPR056179">
    <property type="entry name" value="DHQS_C"/>
</dbReference>
<evidence type="ECO:0000256" key="5">
    <source>
        <dbReference type="HAMAP-Rule" id="MF_01244"/>
    </source>
</evidence>
<proteinExistence type="inferred from homology"/>
<dbReference type="GO" id="GO:0003856">
    <property type="term" value="F:3-dehydroquinate synthase activity"/>
    <property type="evidence" value="ECO:0007669"/>
    <property type="project" value="InterPro"/>
</dbReference>